<dbReference type="EMBL" id="JAFHKS010000044">
    <property type="protein sequence ID" value="MBN3546601.1"/>
    <property type="molecule type" value="Genomic_DNA"/>
</dbReference>
<dbReference type="InterPro" id="IPR024399">
    <property type="entry name" value="DUF2628"/>
</dbReference>
<dbReference type="Proteomes" id="UP001319060">
    <property type="component" value="Unassembled WGS sequence"/>
</dbReference>
<protein>
    <submittedName>
        <fullName evidence="2">DUF2628 domain-containing protein</fullName>
    </submittedName>
</protein>
<dbReference type="RefSeq" id="WP_188400909.1">
    <property type="nucleotide sequence ID" value="NZ_BMCE01000001.1"/>
</dbReference>
<dbReference type="Pfam" id="PF10947">
    <property type="entry name" value="DUF2628"/>
    <property type="match status" value="1"/>
</dbReference>
<keyword evidence="1" id="KW-0812">Transmembrane</keyword>
<name>A0ABS2ZFS2_9BACL</name>
<keyword evidence="1" id="KW-1133">Transmembrane helix</keyword>
<feature type="transmembrane region" description="Helical" evidence="1">
    <location>
        <begin position="137"/>
        <end position="161"/>
    </location>
</feature>
<proteinExistence type="predicted"/>
<gene>
    <name evidence="2" type="ORF">JYA64_14940</name>
</gene>
<feature type="transmembrane region" description="Helical" evidence="1">
    <location>
        <begin position="88"/>
        <end position="107"/>
    </location>
</feature>
<sequence length="257" mass="30690">MNESHQEELISFEEQHKVVQKNIAYYDLKWRLVKDPVNNNTWNWLAFFFSTFWLAYRKMYKPFFIIAAIELLWAVPFYLVDLPAWLDFPFYAAISLLVGWYGNRWYYNHTTHILKQARAFPASVQDSYIQTKGGTHIGIMLGLQALLIALFFAVDFGLSLLPTETNIKDVVRISGEAETLEVFMDNPEWKYVNEDGRHHVVEFTGYDYTEKEDVRIIFYVYLDKYMYEWNDIYINGKKLNEVDAEDYELYIEDNSWY</sequence>
<evidence type="ECO:0000313" key="3">
    <source>
        <dbReference type="Proteomes" id="UP001319060"/>
    </source>
</evidence>
<keyword evidence="3" id="KW-1185">Reference proteome</keyword>
<evidence type="ECO:0000256" key="1">
    <source>
        <dbReference type="SAM" id="Phobius"/>
    </source>
</evidence>
<comment type="caution">
    <text evidence="2">The sequence shown here is derived from an EMBL/GenBank/DDBJ whole genome shotgun (WGS) entry which is preliminary data.</text>
</comment>
<organism evidence="2 3">
    <name type="scientific">Fictibacillus barbaricus</name>
    <dbReference type="NCBI Taxonomy" id="182136"/>
    <lineage>
        <taxon>Bacteria</taxon>
        <taxon>Bacillati</taxon>
        <taxon>Bacillota</taxon>
        <taxon>Bacilli</taxon>
        <taxon>Bacillales</taxon>
        <taxon>Fictibacillaceae</taxon>
        <taxon>Fictibacillus</taxon>
    </lineage>
</organism>
<accession>A0ABS2ZFS2</accession>
<reference evidence="2 3" key="1">
    <citation type="submission" date="2021-01" db="EMBL/GenBank/DDBJ databases">
        <title>Genome Sequencing of Type Strains.</title>
        <authorList>
            <person name="Lemaire J.F."/>
            <person name="Inderbitzin P."/>
            <person name="Collins S.B."/>
            <person name="Wespe N."/>
            <person name="Knight-Connoni V."/>
        </authorList>
    </citation>
    <scope>NUCLEOTIDE SEQUENCE [LARGE SCALE GENOMIC DNA]</scope>
    <source>
        <strain evidence="2 3">DSM 14730</strain>
    </source>
</reference>
<feature type="transmembrane region" description="Helical" evidence="1">
    <location>
        <begin position="63"/>
        <end position="82"/>
    </location>
</feature>
<keyword evidence="1" id="KW-0472">Membrane</keyword>
<evidence type="ECO:0000313" key="2">
    <source>
        <dbReference type="EMBL" id="MBN3546601.1"/>
    </source>
</evidence>